<dbReference type="AlphaFoldDB" id="A0A0F7SNC1"/>
<evidence type="ECO:0008006" key="2">
    <source>
        <dbReference type="Google" id="ProtNLM"/>
    </source>
</evidence>
<dbReference type="PANTHER" id="PTHR34815">
    <property type="entry name" value="LYSINE ACETYLTRANSFERASE"/>
    <property type="match status" value="1"/>
</dbReference>
<organism evidence="1">
    <name type="scientific">Phaffia rhodozyma</name>
    <name type="common">Yeast</name>
    <name type="synonym">Xanthophyllomyces dendrorhous</name>
    <dbReference type="NCBI Taxonomy" id="264483"/>
    <lineage>
        <taxon>Eukaryota</taxon>
        <taxon>Fungi</taxon>
        <taxon>Dikarya</taxon>
        <taxon>Basidiomycota</taxon>
        <taxon>Agaricomycotina</taxon>
        <taxon>Tremellomycetes</taxon>
        <taxon>Cystofilobasidiales</taxon>
        <taxon>Mrakiaceae</taxon>
        <taxon>Phaffia</taxon>
    </lineage>
</organism>
<dbReference type="EMBL" id="LN483124">
    <property type="protein sequence ID" value="CED82164.1"/>
    <property type="molecule type" value="Genomic_DNA"/>
</dbReference>
<protein>
    <recommendedName>
        <fullName evidence="2">Acyl-CoA N-acyltransferase</fullName>
    </recommendedName>
</protein>
<sequence>MESIRAHNPRDLIVISASDDQKRASRVNTFPQWGAPNGLSLEMYLNRDELMDSEAWAADRKLVTWILTTKSTADQSDTPLLAHCETFRRAAFVLDQSATDSENETSIEGRKKRLKRAVGYGIASVFTPAVHRSKGYAKRLLKELHYLLAPSESLPPFPESLGSHTPKVPSELTGMLQDGAFSVLYSDIGPSFYTGCYVGESEPGWVSQSSITWEFPILPSSLTETDKEAGTNVKWIYLKEDITHIQSRVSEELYTQLESTTSERDKDCVELGFLPEQGLLYTSIVRSQLVDTQPGPKQARRTYGFQTSDGGLVVWSPVVEKGKGKGLGITFTMGKIPYDLIARAAASEQYDWIEIWDDRWLAEQEGMGWPVDGRRIERKEHLAQLCYYDRPKVDKARWVYNERLTDRFVPSDHFILGMHGAEVD</sequence>
<dbReference type="InterPro" id="IPR053013">
    <property type="entry name" value="LAT"/>
</dbReference>
<name>A0A0F7SNC1_PHARH</name>
<dbReference type="PANTHER" id="PTHR34815:SF2">
    <property type="entry name" value="N-ACETYLTRANSFERASE DOMAIN-CONTAINING PROTEIN"/>
    <property type="match status" value="1"/>
</dbReference>
<accession>A0A0F7SNC1</accession>
<evidence type="ECO:0000313" key="1">
    <source>
        <dbReference type="EMBL" id="CED82164.1"/>
    </source>
</evidence>
<reference evidence="1" key="1">
    <citation type="submission" date="2014-08" db="EMBL/GenBank/DDBJ databases">
        <authorList>
            <person name="Sharma Rahul"/>
            <person name="Thines Marco"/>
        </authorList>
    </citation>
    <scope>NUCLEOTIDE SEQUENCE</scope>
</reference>
<proteinExistence type="predicted"/>